<dbReference type="PANTHER" id="PTHR31890">
    <property type="entry name" value="PLANT INVERTASE/PECTIN METHYLESTERASE INHIBITOR SUPERFAMILY PROTEIN"/>
    <property type="match status" value="1"/>
</dbReference>
<dbReference type="Gene3D" id="1.20.140.40">
    <property type="entry name" value="Invertase/pectin methylesterase inhibitor family protein"/>
    <property type="match status" value="1"/>
</dbReference>
<evidence type="ECO:0008006" key="3">
    <source>
        <dbReference type="Google" id="ProtNLM"/>
    </source>
</evidence>
<gene>
    <name evidence="1" type="ORF">GH714_020166</name>
</gene>
<organism evidence="1 2">
    <name type="scientific">Hevea brasiliensis</name>
    <name type="common">Para rubber tree</name>
    <name type="synonym">Siphonia brasiliensis</name>
    <dbReference type="NCBI Taxonomy" id="3981"/>
    <lineage>
        <taxon>Eukaryota</taxon>
        <taxon>Viridiplantae</taxon>
        <taxon>Streptophyta</taxon>
        <taxon>Embryophyta</taxon>
        <taxon>Tracheophyta</taxon>
        <taxon>Spermatophyta</taxon>
        <taxon>Magnoliopsida</taxon>
        <taxon>eudicotyledons</taxon>
        <taxon>Gunneridae</taxon>
        <taxon>Pentapetalae</taxon>
        <taxon>rosids</taxon>
        <taxon>fabids</taxon>
        <taxon>Malpighiales</taxon>
        <taxon>Euphorbiaceae</taxon>
        <taxon>Crotonoideae</taxon>
        <taxon>Micrandreae</taxon>
        <taxon>Hevea</taxon>
    </lineage>
</organism>
<name>A0A6A6KSU8_HEVBR</name>
<accession>A0A6A6KSU8</accession>
<sequence length="180" mass="19871">MKDSAKTQRYIHVLSTSKRTEPIFKPALNECVEEYKRVAASFRSACLEVKDGEYETANYDTLTAADYAGNCEKALVNAKAHIQSFSDGIQVTNDHAKKEAIKECAKYFQETVGMLNLGGLEGDTASLDVHYALDNDQYCESALADAKVHAETISSAIEKWKNFYSVAYAAVVAVENSQLH</sequence>
<dbReference type="EMBL" id="JAAGAX010000015">
    <property type="protein sequence ID" value="KAF2291113.1"/>
    <property type="molecule type" value="Genomic_DNA"/>
</dbReference>
<comment type="caution">
    <text evidence="1">The sequence shown here is derived from an EMBL/GenBank/DDBJ whole genome shotgun (WGS) entry which is preliminary data.</text>
</comment>
<keyword evidence="2" id="KW-1185">Reference proteome</keyword>
<dbReference type="InterPro" id="IPR035513">
    <property type="entry name" value="Invertase/methylesterase_inhib"/>
</dbReference>
<dbReference type="AlphaFoldDB" id="A0A6A6KSU8"/>
<protein>
    <recommendedName>
        <fullName evidence="3">Pectinesterase inhibitor domain-containing protein</fullName>
    </recommendedName>
</protein>
<reference evidence="1 2" key="1">
    <citation type="journal article" date="2020" name="Mol. Plant">
        <title>The Chromosome-Based Rubber Tree Genome Provides New Insights into Spurge Genome Evolution and Rubber Biosynthesis.</title>
        <authorList>
            <person name="Liu J."/>
            <person name="Shi C."/>
            <person name="Shi C.C."/>
            <person name="Li W."/>
            <person name="Zhang Q.J."/>
            <person name="Zhang Y."/>
            <person name="Li K."/>
            <person name="Lu H.F."/>
            <person name="Shi C."/>
            <person name="Zhu S.T."/>
            <person name="Xiao Z.Y."/>
            <person name="Nan H."/>
            <person name="Yue Y."/>
            <person name="Zhu X.G."/>
            <person name="Wu Y."/>
            <person name="Hong X.N."/>
            <person name="Fan G.Y."/>
            <person name="Tong Y."/>
            <person name="Zhang D."/>
            <person name="Mao C.L."/>
            <person name="Liu Y.L."/>
            <person name="Hao S.J."/>
            <person name="Liu W.Q."/>
            <person name="Lv M.Q."/>
            <person name="Zhang H.B."/>
            <person name="Liu Y."/>
            <person name="Hu-Tang G.R."/>
            <person name="Wang J.P."/>
            <person name="Wang J.H."/>
            <person name="Sun Y.H."/>
            <person name="Ni S.B."/>
            <person name="Chen W.B."/>
            <person name="Zhang X.C."/>
            <person name="Jiao Y.N."/>
            <person name="Eichler E.E."/>
            <person name="Li G.H."/>
            <person name="Liu X."/>
            <person name="Gao L.Z."/>
        </authorList>
    </citation>
    <scope>NUCLEOTIDE SEQUENCE [LARGE SCALE GENOMIC DNA]</scope>
    <source>
        <strain evidence="2">cv. GT1</strain>
        <tissue evidence="1">Leaf</tissue>
    </source>
</reference>
<dbReference type="SUPFAM" id="SSF101148">
    <property type="entry name" value="Plant invertase/pectin methylesterase inhibitor"/>
    <property type="match status" value="2"/>
</dbReference>
<dbReference type="Proteomes" id="UP000467840">
    <property type="component" value="Chromosome 2"/>
</dbReference>
<proteinExistence type="predicted"/>
<dbReference type="PANTHER" id="PTHR31890:SF9">
    <property type="entry name" value="PLANT INVERTASE_PECTIN METHYLESTERASE INHIBITOR SUPERFAMILY PROTEIN"/>
    <property type="match status" value="1"/>
</dbReference>
<evidence type="ECO:0000313" key="1">
    <source>
        <dbReference type="EMBL" id="KAF2291113.1"/>
    </source>
</evidence>
<evidence type="ECO:0000313" key="2">
    <source>
        <dbReference type="Proteomes" id="UP000467840"/>
    </source>
</evidence>